<dbReference type="AlphaFoldDB" id="A9E8V7"/>
<dbReference type="HOGENOM" id="CLU_3365488_0_0_10"/>
<proteinExistence type="predicted"/>
<dbReference type="EMBL" id="ABIB01000013">
    <property type="protein sequence ID" value="EDP94820.1"/>
    <property type="molecule type" value="Genomic_DNA"/>
</dbReference>
<keyword evidence="2" id="KW-1185">Reference proteome</keyword>
<comment type="caution">
    <text evidence="1">The sequence shown here is derived from an EMBL/GenBank/DDBJ whole genome shotgun (WGS) entry which is preliminary data.</text>
</comment>
<name>A9E8V7_9FLAO</name>
<dbReference type="Proteomes" id="UP000002945">
    <property type="component" value="Unassembled WGS sequence"/>
</dbReference>
<sequence length="35" mass="3927">MVGLQILQGVNFEVLIASNPTNLLETFSTIRHELK</sequence>
<evidence type="ECO:0000313" key="1">
    <source>
        <dbReference type="EMBL" id="EDP94820.1"/>
    </source>
</evidence>
<evidence type="ECO:0000313" key="2">
    <source>
        <dbReference type="Proteomes" id="UP000002945"/>
    </source>
</evidence>
<protein>
    <submittedName>
        <fullName evidence="1">Uncharacterized protein</fullName>
    </submittedName>
</protein>
<gene>
    <name evidence="1" type="ORF">KAOT1_01300</name>
</gene>
<accession>A9E8V7</accession>
<reference evidence="1 2" key="1">
    <citation type="journal article" date="2011" name="J. Bacteriol.">
        <title>Genome sequence of the algicidal bacterium Kordia algicida OT-1.</title>
        <authorList>
            <person name="Lee H.S."/>
            <person name="Kang S.G."/>
            <person name="Kwon K.K."/>
            <person name="Lee J.H."/>
            <person name="Kim S.J."/>
        </authorList>
    </citation>
    <scope>NUCLEOTIDE SEQUENCE [LARGE SCALE GENOMIC DNA]</scope>
    <source>
        <strain evidence="1 2">OT-1</strain>
    </source>
</reference>
<organism evidence="1 2">
    <name type="scientific">Kordia algicida OT-1</name>
    <dbReference type="NCBI Taxonomy" id="391587"/>
    <lineage>
        <taxon>Bacteria</taxon>
        <taxon>Pseudomonadati</taxon>
        <taxon>Bacteroidota</taxon>
        <taxon>Flavobacteriia</taxon>
        <taxon>Flavobacteriales</taxon>
        <taxon>Flavobacteriaceae</taxon>
        <taxon>Kordia</taxon>
    </lineage>
</organism>